<evidence type="ECO:0000313" key="2">
    <source>
        <dbReference type="Proteomes" id="UP000006903"/>
    </source>
</evidence>
<evidence type="ECO:0000313" key="1">
    <source>
        <dbReference type="EMBL" id="ACL10691.1"/>
    </source>
</evidence>
<gene>
    <name evidence="1" type="ordered locus">DKAM_0365</name>
</gene>
<protein>
    <submittedName>
        <fullName evidence="1">Uncharacterized protein</fullName>
    </submittedName>
</protein>
<dbReference type="EMBL" id="CP001140">
    <property type="protein sequence ID" value="ACL10691.1"/>
    <property type="molecule type" value="Genomic_DNA"/>
</dbReference>
<reference evidence="1 2" key="1">
    <citation type="journal article" date="2009" name="J. Bacteriol.">
        <title>Complete genome sequence of the anaerobic, protein-degrading hyperthermophilic crenarchaeon Desulfurococcus kamchatkensis.</title>
        <authorList>
            <person name="Ravin N.V."/>
            <person name="Mardanov A.V."/>
            <person name="Beletsky A.V."/>
            <person name="Kublanov I.V."/>
            <person name="Kolganova T.V."/>
            <person name="Lebedinsky A.V."/>
            <person name="Chernyh N.A."/>
            <person name="Bonch-Osmolovskaya E.A."/>
            <person name="Skryabin K.G."/>
        </authorList>
    </citation>
    <scope>NUCLEOTIDE SEQUENCE [LARGE SCALE GENOMIC DNA]</scope>
    <source>
        <strain evidence="2">DSM 18924 / JCM 16383 / VKM B-2413 / 1221n</strain>
    </source>
</reference>
<dbReference type="RefSeq" id="WP_012608033.1">
    <property type="nucleotide sequence ID" value="NC_011766.1"/>
</dbReference>
<dbReference type="STRING" id="490899.DKAM_0365"/>
<proteinExistence type="predicted"/>
<sequence>MSTHEIIDLLEDAIDIIDQLEGVLQRLKPGDNITPGVIYQLYNSLVLLREKIIVARIKVSSSLTPSQD</sequence>
<dbReference type="eggNOG" id="arCOG10274">
    <property type="taxonomic scope" value="Archaea"/>
</dbReference>
<dbReference type="GeneID" id="7170622"/>
<name>B8D3L0_DESA1</name>
<accession>B8D3L0</accession>
<dbReference type="AlphaFoldDB" id="B8D3L0"/>
<dbReference type="Proteomes" id="UP000006903">
    <property type="component" value="Chromosome"/>
</dbReference>
<dbReference type="HOGENOM" id="CLU_202937_0_0_2"/>
<dbReference type="KEGG" id="dka:DKAM_0365"/>
<organism evidence="1 2">
    <name type="scientific">Desulfurococcus amylolyticus (strain DSM 18924 / JCM 16383 / VKM B-2413 / 1221n)</name>
    <name type="common">Desulfurococcus kamchatkensis</name>
    <dbReference type="NCBI Taxonomy" id="490899"/>
    <lineage>
        <taxon>Archaea</taxon>
        <taxon>Thermoproteota</taxon>
        <taxon>Thermoprotei</taxon>
        <taxon>Desulfurococcales</taxon>
        <taxon>Desulfurococcaceae</taxon>
        <taxon>Desulfurococcus</taxon>
    </lineage>
</organism>